<proteinExistence type="predicted"/>
<sequence>MAETARTRGRATRLIARGNPGGLLYGAIITGAVMSATANHAPSTARVVVAAVFVLGVYWLADVYVRAFADQFEHGRSPLARRLLDAARHESRVLLGGVPALVVVVLASLLGADTALAVYLALWLTVVELGAIGYLAARHASASRREAFVESLAAALLGIVMVLAKTFLH</sequence>
<keyword evidence="1" id="KW-1133">Transmembrane helix</keyword>
<accession>A0ABP7D2D1</accession>
<evidence type="ECO:0000313" key="2">
    <source>
        <dbReference type="EMBL" id="GAA3698181.1"/>
    </source>
</evidence>
<evidence type="ECO:0000256" key="1">
    <source>
        <dbReference type="SAM" id="Phobius"/>
    </source>
</evidence>
<keyword evidence="3" id="KW-1185">Reference proteome</keyword>
<protein>
    <submittedName>
        <fullName evidence="2">Uncharacterized protein</fullName>
    </submittedName>
</protein>
<keyword evidence="1" id="KW-0812">Transmembrane</keyword>
<dbReference type="RefSeq" id="WP_344943338.1">
    <property type="nucleotide sequence ID" value="NZ_BAABDC010000002.1"/>
</dbReference>
<evidence type="ECO:0000313" key="3">
    <source>
        <dbReference type="Proteomes" id="UP001501468"/>
    </source>
</evidence>
<gene>
    <name evidence="2" type="ORF">GCM10022399_13170</name>
</gene>
<feature type="transmembrane region" description="Helical" evidence="1">
    <location>
        <begin position="116"/>
        <end position="136"/>
    </location>
</feature>
<dbReference type="Proteomes" id="UP001501468">
    <property type="component" value="Unassembled WGS sequence"/>
</dbReference>
<feature type="transmembrane region" description="Helical" evidence="1">
    <location>
        <begin position="90"/>
        <end position="110"/>
    </location>
</feature>
<keyword evidence="1" id="KW-0472">Membrane</keyword>
<feature type="transmembrane region" description="Helical" evidence="1">
    <location>
        <begin position="47"/>
        <end position="69"/>
    </location>
</feature>
<feature type="transmembrane region" description="Helical" evidence="1">
    <location>
        <begin position="148"/>
        <end position="168"/>
    </location>
</feature>
<organism evidence="2 3">
    <name type="scientific">Terrabacter ginsenosidimutans</name>
    <dbReference type="NCBI Taxonomy" id="490575"/>
    <lineage>
        <taxon>Bacteria</taxon>
        <taxon>Bacillati</taxon>
        <taxon>Actinomycetota</taxon>
        <taxon>Actinomycetes</taxon>
        <taxon>Micrococcales</taxon>
        <taxon>Intrasporangiaceae</taxon>
        <taxon>Terrabacter</taxon>
    </lineage>
</organism>
<feature type="transmembrane region" description="Helical" evidence="1">
    <location>
        <begin position="21"/>
        <end position="41"/>
    </location>
</feature>
<reference evidence="3" key="1">
    <citation type="journal article" date="2019" name="Int. J. Syst. Evol. Microbiol.">
        <title>The Global Catalogue of Microorganisms (GCM) 10K type strain sequencing project: providing services to taxonomists for standard genome sequencing and annotation.</title>
        <authorList>
            <consortium name="The Broad Institute Genomics Platform"/>
            <consortium name="The Broad Institute Genome Sequencing Center for Infectious Disease"/>
            <person name="Wu L."/>
            <person name="Ma J."/>
        </authorList>
    </citation>
    <scope>NUCLEOTIDE SEQUENCE [LARGE SCALE GENOMIC DNA]</scope>
    <source>
        <strain evidence="3">JCM 17125</strain>
    </source>
</reference>
<dbReference type="EMBL" id="BAABDC010000002">
    <property type="protein sequence ID" value="GAA3698181.1"/>
    <property type="molecule type" value="Genomic_DNA"/>
</dbReference>
<comment type="caution">
    <text evidence="2">The sequence shown here is derived from an EMBL/GenBank/DDBJ whole genome shotgun (WGS) entry which is preliminary data.</text>
</comment>
<name>A0ABP7D2D1_9MICO</name>